<dbReference type="GO" id="GO:0003700">
    <property type="term" value="F:DNA-binding transcription factor activity"/>
    <property type="evidence" value="ECO:0007669"/>
    <property type="project" value="InterPro"/>
</dbReference>
<dbReference type="CDD" id="cd00090">
    <property type="entry name" value="HTH_ARSR"/>
    <property type="match status" value="1"/>
</dbReference>
<accession>C5BXA9</accession>
<organism evidence="5 6">
    <name type="scientific">Beutenbergia cavernae (strain ATCC BAA-8 / DSM 12333 / CCUG 43141 / JCM 11478 / NBRC 16432 / NCIMB 13614 / HKI 0122)</name>
    <dbReference type="NCBI Taxonomy" id="471853"/>
    <lineage>
        <taxon>Bacteria</taxon>
        <taxon>Bacillati</taxon>
        <taxon>Actinomycetota</taxon>
        <taxon>Actinomycetes</taxon>
        <taxon>Micrococcales</taxon>
        <taxon>Beutenbergiaceae</taxon>
        <taxon>Beutenbergia</taxon>
    </lineage>
</organism>
<dbReference type="PANTHER" id="PTHR33154:SF33">
    <property type="entry name" value="TRANSCRIPTIONAL REPRESSOR SDPR"/>
    <property type="match status" value="1"/>
</dbReference>
<keyword evidence="3" id="KW-0804">Transcription</keyword>
<dbReference type="PROSITE" id="PS50017">
    <property type="entry name" value="DEATH_DOMAIN"/>
    <property type="match status" value="1"/>
</dbReference>
<dbReference type="RefSeq" id="WP_012725564.1">
    <property type="nucleotide sequence ID" value="NC_012669.1"/>
</dbReference>
<keyword evidence="2" id="KW-0238">DNA-binding</keyword>
<sequence>MPFEHEPTSTSSLASLRALSHPLRLRIVELLDDVGPLTATEVAAQLADTPSNCSFHLRVLAREGLVEEAPGGRGRARPWRLVRRDVDVRTDDLDDDGRAQLRAVVVALAERFRTHALAWLDRRGEFSPAWREAATSRHLLLRLAPEELQDINERVTELLAPYVERDDDAVPADARSVALTIATLPVLPPRA</sequence>
<dbReference type="AlphaFoldDB" id="C5BXA9"/>
<dbReference type="GO" id="GO:0007165">
    <property type="term" value="P:signal transduction"/>
    <property type="evidence" value="ECO:0007669"/>
    <property type="project" value="InterPro"/>
</dbReference>
<name>C5BXA9_BEUC1</name>
<dbReference type="Proteomes" id="UP000007962">
    <property type="component" value="Chromosome"/>
</dbReference>
<dbReference type="GO" id="GO:0003677">
    <property type="term" value="F:DNA binding"/>
    <property type="evidence" value="ECO:0007669"/>
    <property type="project" value="UniProtKB-KW"/>
</dbReference>
<dbReference type="InterPro" id="IPR051081">
    <property type="entry name" value="HTH_MetalResp_TranReg"/>
</dbReference>
<dbReference type="STRING" id="471853.Bcav_0521"/>
<dbReference type="InterPro" id="IPR036388">
    <property type="entry name" value="WH-like_DNA-bd_sf"/>
</dbReference>
<protein>
    <submittedName>
        <fullName evidence="5">Putative transcriptional regulator</fullName>
    </submittedName>
</protein>
<evidence type="ECO:0000256" key="1">
    <source>
        <dbReference type="ARBA" id="ARBA00023015"/>
    </source>
</evidence>
<dbReference type="Pfam" id="PF12840">
    <property type="entry name" value="HTH_20"/>
    <property type="match status" value="1"/>
</dbReference>
<reference evidence="5 6" key="1">
    <citation type="journal article" date="2009" name="Stand. Genomic Sci.">
        <title>Complete genome sequence of Beutenbergia cavernae type strain (HKI 0122).</title>
        <authorList>
            <person name="Land M."/>
            <person name="Pukall R."/>
            <person name="Abt B."/>
            <person name="Goker M."/>
            <person name="Rohde M."/>
            <person name="Glavina Del Rio T."/>
            <person name="Tice H."/>
            <person name="Copeland A."/>
            <person name="Cheng J.F."/>
            <person name="Lucas S."/>
            <person name="Chen F."/>
            <person name="Nolan M."/>
            <person name="Bruce D."/>
            <person name="Goodwin L."/>
            <person name="Pitluck S."/>
            <person name="Ivanova N."/>
            <person name="Mavromatis K."/>
            <person name="Ovchinnikova G."/>
            <person name="Pati A."/>
            <person name="Chen A."/>
            <person name="Palaniappan K."/>
            <person name="Hauser L."/>
            <person name="Chang Y.J."/>
            <person name="Jefferies C.C."/>
            <person name="Saunders E."/>
            <person name="Brettin T."/>
            <person name="Detter J.C."/>
            <person name="Han C."/>
            <person name="Chain P."/>
            <person name="Bristow J."/>
            <person name="Eisen J.A."/>
            <person name="Markowitz V."/>
            <person name="Hugenholtz P."/>
            <person name="Kyrpides N.C."/>
            <person name="Klenk H.P."/>
            <person name="Lapidus A."/>
        </authorList>
    </citation>
    <scope>NUCLEOTIDE SEQUENCE [LARGE SCALE GENOMIC DNA]</scope>
    <source>
        <strain evidence="6">ATCC BAA-8 / DSM 12333 / NBRC 16432</strain>
    </source>
</reference>
<keyword evidence="1" id="KW-0805">Transcription regulation</keyword>
<gene>
    <name evidence="5" type="ordered locus">Bcav_0521</name>
</gene>
<keyword evidence="6" id="KW-1185">Reference proteome</keyword>
<evidence type="ECO:0000313" key="5">
    <source>
        <dbReference type="EMBL" id="ACQ78784.1"/>
    </source>
</evidence>
<feature type="domain" description="Death" evidence="4">
    <location>
        <begin position="79"/>
        <end position="159"/>
    </location>
</feature>
<evidence type="ECO:0000256" key="2">
    <source>
        <dbReference type="ARBA" id="ARBA00023125"/>
    </source>
</evidence>
<dbReference type="PANTHER" id="PTHR33154">
    <property type="entry name" value="TRANSCRIPTIONAL REGULATOR, ARSR FAMILY"/>
    <property type="match status" value="1"/>
</dbReference>
<proteinExistence type="predicted"/>
<evidence type="ECO:0000259" key="4">
    <source>
        <dbReference type="PROSITE" id="PS50017"/>
    </source>
</evidence>
<dbReference type="InterPro" id="IPR011991">
    <property type="entry name" value="ArsR-like_HTH"/>
</dbReference>
<dbReference type="eggNOG" id="COG0640">
    <property type="taxonomic scope" value="Bacteria"/>
</dbReference>
<dbReference type="Gene3D" id="1.10.10.10">
    <property type="entry name" value="Winged helix-like DNA-binding domain superfamily/Winged helix DNA-binding domain"/>
    <property type="match status" value="1"/>
</dbReference>
<dbReference type="InterPro" id="IPR000488">
    <property type="entry name" value="Death_dom"/>
</dbReference>
<dbReference type="InterPro" id="IPR036390">
    <property type="entry name" value="WH_DNA-bd_sf"/>
</dbReference>
<dbReference type="KEGG" id="bcv:Bcav_0521"/>
<evidence type="ECO:0000256" key="3">
    <source>
        <dbReference type="ARBA" id="ARBA00023163"/>
    </source>
</evidence>
<dbReference type="SUPFAM" id="SSF46785">
    <property type="entry name" value="Winged helix' DNA-binding domain"/>
    <property type="match status" value="1"/>
</dbReference>
<dbReference type="SMART" id="SM00418">
    <property type="entry name" value="HTH_ARSR"/>
    <property type="match status" value="1"/>
</dbReference>
<dbReference type="HOGENOM" id="CLU_087580_1_0_11"/>
<dbReference type="EMBL" id="CP001618">
    <property type="protein sequence ID" value="ACQ78784.1"/>
    <property type="molecule type" value="Genomic_DNA"/>
</dbReference>
<evidence type="ECO:0000313" key="6">
    <source>
        <dbReference type="Proteomes" id="UP000007962"/>
    </source>
</evidence>
<dbReference type="InterPro" id="IPR001845">
    <property type="entry name" value="HTH_ArsR_DNA-bd_dom"/>
</dbReference>